<name>A0ABY7Q540_9ACTN</name>
<keyword evidence="6" id="KW-0472">Membrane</keyword>
<evidence type="ECO:0000256" key="6">
    <source>
        <dbReference type="SAM" id="Phobius"/>
    </source>
</evidence>
<dbReference type="Proteomes" id="UP001212821">
    <property type="component" value="Chromosome"/>
</dbReference>
<protein>
    <submittedName>
        <fullName evidence="9">LPXTG cell wall anchor domain-containing protein</fullName>
    </submittedName>
</protein>
<keyword evidence="6" id="KW-0812">Transmembrane</keyword>
<evidence type="ECO:0000256" key="1">
    <source>
        <dbReference type="ARBA" id="ARBA00022512"/>
    </source>
</evidence>
<feature type="compositionally biased region" description="Low complexity" evidence="5">
    <location>
        <begin position="34"/>
        <end position="98"/>
    </location>
</feature>
<feature type="region of interest" description="Disordered" evidence="5">
    <location>
        <begin position="34"/>
        <end position="121"/>
    </location>
</feature>
<feature type="chain" id="PRO_5045583692" evidence="7">
    <location>
        <begin position="30"/>
        <end position="282"/>
    </location>
</feature>
<keyword evidence="1" id="KW-0134">Cell wall</keyword>
<gene>
    <name evidence="9" type="ORF">O1G21_19025</name>
</gene>
<evidence type="ECO:0000256" key="5">
    <source>
        <dbReference type="SAM" id="MobiDB-lite"/>
    </source>
</evidence>
<evidence type="ECO:0000256" key="7">
    <source>
        <dbReference type="SAM" id="SignalP"/>
    </source>
</evidence>
<keyword evidence="10" id="KW-1185">Reference proteome</keyword>
<evidence type="ECO:0000256" key="2">
    <source>
        <dbReference type="ARBA" id="ARBA00022525"/>
    </source>
</evidence>
<sequence>MRPARLPAACTLLVLTIGPVALATVPALAADTPATTPAAPTGTPSATPAAPTGTPSATPAAPTGTPSATLATPAETPSATPTAASPSSPASPSSATSSDCPEGTTADPIPVTSSSDAPGELAVTFANPSTTTVKQLATTVALADADGGSLPLELRAGAGLWKPLTVTGTAVNTGSYQLAQGQKLTLQVRLAAGAPHGDHRLTFTAKSEVLPSGSAPAKKYTCPQLTATYTAPLTPTNHTPAPTRLADTGAGTASRPLAIAGATALLLGTTLLFLTRRRPTTD</sequence>
<feature type="signal peptide" evidence="7">
    <location>
        <begin position="1"/>
        <end position="29"/>
    </location>
</feature>
<dbReference type="RefSeq" id="WP_270145424.1">
    <property type="nucleotide sequence ID" value="NZ_CP115450.1"/>
</dbReference>
<reference evidence="10" key="1">
    <citation type="submission" date="2022-12" db="EMBL/GenBank/DDBJ databases">
        <authorList>
            <person name="Mo P."/>
        </authorList>
    </citation>
    <scope>NUCLEOTIDE SEQUENCE [LARGE SCALE GENOMIC DNA]</scope>
    <source>
        <strain evidence="10">HUAS 3-15</strain>
    </source>
</reference>
<feature type="domain" description="Gram-positive cocci surface proteins LPxTG" evidence="8">
    <location>
        <begin position="245"/>
        <end position="282"/>
    </location>
</feature>
<proteinExistence type="predicted"/>
<dbReference type="NCBIfam" id="TIGR01167">
    <property type="entry name" value="LPXTG_anchor"/>
    <property type="match status" value="1"/>
</dbReference>
<evidence type="ECO:0000259" key="8">
    <source>
        <dbReference type="PROSITE" id="PS50847"/>
    </source>
</evidence>
<evidence type="ECO:0000256" key="4">
    <source>
        <dbReference type="ARBA" id="ARBA00023088"/>
    </source>
</evidence>
<keyword evidence="2" id="KW-0964">Secreted</keyword>
<organism evidence="9 10">
    <name type="scientific">Kitasatospora cathayae</name>
    <dbReference type="NCBI Taxonomy" id="3004092"/>
    <lineage>
        <taxon>Bacteria</taxon>
        <taxon>Bacillati</taxon>
        <taxon>Actinomycetota</taxon>
        <taxon>Actinomycetes</taxon>
        <taxon>Kitasatosporales</taxon>
        <taxon>Streptomycetaceae</taxon>
        <taxon>Kitasatospora</taxon>
    </lineage>
</organism>
<keyword evidence="4" id="KW-0572">Peptidoglycan-anchor</keyword>
<dbReference type="EMBL" id="CP115450">
    <property type="protein sequence ID" value="WBP87731.1"/>
    <property type="molecule type" value="Genomic_DNA"/>
</dbReference>
<feature type="transmembrane region" description="Helical" evidence="6">
    <location>
        <begin position="257"/>
        <end position="275"/>
    </location>
</feature>
<accession>A0ABY7Q540</accession>
<keyword evidence="3 7" id="KW-0732">Signal</keyword>
<dbReference type="PROSITE" id="PS50847">
    <property type="entry name" value="GRAM_POS_ANCHORING"/>
    <property type="match status" value="1"/>
</dbReference>
<evidence type="ECO:0000313" key="9">
    <source>
        <dbReference type="EMBL" id="WBP87731.1"/>
    </source>
</evidence>
<evidence type="ECO:0000313" key="10">
    <source>
        <dbReference type="Proteomes" id="UP001212821"/>
    </source>
</evidence>
<keyword evidence="6" id="KW-1133">Transmembrane helix</keyword>
<evidence type="ECO:0000256" key="3">
    <source>
        <dbReference type="ARBA" id="ARBA00022729"/>
    </source>
</evidence>
<dbReference type="InterPro" id="IPR019931">
    <property type="entry name" value="LPXTG_anchor"/>
</dbReference>